<evidence type="ECO:0000313" key="2">
    <source>
        <dbReference type="Proteomes" id="UP001381693"/>
    </source>
</evidence>
<comment type="caution">
    <text evidence="1">The sequence shown here is derived from an EMBL/GenBank/DDBJ whole genome shotgun (WGS) entry which is preliminary data.</text>
</comment>
<dbReference type="Proteomes" id="UP001381693">
    <property type="component" value="Unassembled WGS sequence"/>
</dbReference>
<gene>
    <name evidence="1" type="ORF">SK128_025708</name>
</gene>
<evidence type="ECO:0000313" key="1">
    <source>
        <dbReference type="EMBL" id="KAK7081760.1"/>
    </source>
</evidence>
<dbReference type="AlphaFoldDB" id="A0AAN9AD71"/>
<reference evidence="1 2" key="1">
    <citation type="submission" date="2023-11" db="EMBL/GenBank/DDBJ databases">
        <title>Halocaridina rubra genome assembly.</title>
        <authorList>
            <person name="Smith C."/>
        </authorList>
    </citation>
    <scope>NUCLEOTIDE SEQUENCE [LARGE SCALE GENOMIC DNA]</scope>
    <source>
        <strain evidence="1">EP-1</strain>
        <tissue evidence="1">Whole</tissue>
    </source>
</reference>
<protein>
    <submittedName>
        <fullName evidence="1">Uncharacterized protein</fullName>
    </submittedName>
</protein>
<dbReference type="EMBL" id="JAXCGZ010004450">
    <property type="protein sequence ID" value="KAK7081760.1"/>
    <property type="molecule type" value="Genomic_DNA"/>
</dbReference>
<keyword evidence="2" id="KW-1185">Reference proteome</keyword>
<proteinExistence type="predicted"/>
<organism evidence="1 2">
    <name type="scientific">Halocaridina rubra</name>
    <name type="common">Hawaiian red shrimp</name>
    <dbReference type="NCBI Taxonomy" id="373956"/>
    <lineage>
        <taxon>Eukaryota</taxon>
        <taxon>Metazoa</taxon>
        <taxon>Ecdysozoa</taxon>
        <taxon>Arthropoda</taxon>
        <taxon>Crustacea</taxon>
        <taxon>Multicrustacea</taxon>
        <taxon>Malacostraca</taxon>
        <taxon>Eumalacostraca</taxon>
        <taxon>Eucarida</taxon>
        <taxon>Decapoda</taxon>
        <taxon>Pleocyemata</taxon>
        <taxon>Caridea</taxon>
        <taxon>Atyoidea</taxon>
        <taxon>Atyidae</taxon>
        <taxon>Halocaridina</taxon>
    </lineage>
</organism>
<accession>A0AAN9AD71</accession>
<sequence>MAKDVNCSSFEILVTLIIDLQDNVLFCCDAAAYFFFLVFFEGEDGINRELDVWRKYGAKKKVILRQKAG</sequence>
<name>A0AAN9AD71_HALRR</name>